<dbReference type="GO" id="GO:0006355">
    <property type="term" value="P:regulation of DNA-templated transcription"/>
    <property type="evidence" value="ECO:0007669"/>
    <property type="project" value="InterPro"/>
</dbReference>
<dbReference type="CDD" id="cd06170">
    <property type="entry name" value="LuxR_C_like"/>
    <property type="match status" value="1"/>
</dbReference>
<feature type="domain" description="HTH luxR-type" evidence="4">
    <location>
        <begin position="143"/>
        <end position="208"/>
    </location>
</feature>
<evidence type="ECO:0000256" key="2">
    <source>
        <dbReference type="ARBA" id="ARBA00023125"/>
    </source>
</evidence>
<dbReference type="CDD" id="cd17535">
    <property type="entry name" value="REC_NarL-like"/>
    <property type="match status" value="1"/>
</dbReference>
<dbReference type="EMBL" id="RQGC01000008">
    <property type="protein sequence ID" value="TGL40257.1"/>
    <property type="molecule type" value="Genomic_DNA"/>
</dbReference>
<dbReference type="Proteomes" id="UP000297946">
    <property type="component" value="Unassembled WGS sequence"/>
</dbReference>
<dbReference type="RefSeq" id="WP_135646371.1">
    <property type="nucleotide sequence ID" value="NZ_RQER01000004.1"/>
</dbReference>
<dbReference type="InterPro" id="IPR058245">
    <property type="entry name" value="NreC/VraR/RcsB-like_REC"/>
</dbReference>
<dbReference type="InterPro" id="IPR001789">
    <property type="entry name" value="Sig_transdc_resp-reg_receiver"/>
</dbReference>
<reference evidence="7" key="1">
    <citation type="submission" date="2018-10" db="EMBL/GenBank/DDBJ databases">
        <authorList>
            <person name="Vincent A.T."/>
            <person name="Schiettekatte O."/>
            <person name="Bourhy P."/>
            <person name="Veyrier F.J."/>
            <person name="Picardeau M."/>
        </authorList>
    </citation>
    <scope>NUCLEOTIDE SEQUENCE</scope>
    <source>
        <strain evidence="7">201702690</strain>
    </source>
</reference>
<accession>A0A5F1ZRY7</accession>
<dbReference type="PANTHER" id="PTHR45566">
    <property type="entry name" value="HTH-TYPE TRANSCRIPTIONAL REGULATOR YHJB-RELATED"/>
    <property type="match status" value="1"/>
</dbReference>
<evidence type="ECO:0000313" key="7">
    <source>
        <dbReference type="EMBL" id="TGL40257.1"/>
    </source>
</evidence>
<dbReference type="SMART" id="SM00421">
    <property type="entry name" value="HTH_LUXR"/>
    <property type="match status" value="1"/>
</dbReference>
<dbReference type="PANTHER" id="PTHR45566:SF2">
    <property type="entry name" value="NARL SUBFAMILY"/>
    <property type="match status" value="1"/>
</dbReference>
<proteinExistence type="predicted"/>
<dbReference type="AlphaFoldDB" id="A0A5F1ZRY7"/>
<evidence type="ECO:0000256" key="3">
    <source>
        <dbReference type="PROSITE-ProRule" id="PRU00169"/>
    </source>
</evidence>
<sequence length="220" mass="24965">MKNRIFIVDDHPLIRTGLRVEIQNDPSLVFVGEAGSIQAAIRSMDFKKADLMVCDISLSDENGIEELDSIKRKFSELKVIFLTMHRDWAYLQKAFQSGAEGYILKSESMQNILESIKKVLNGEKVFPNQAEPLVPKSDFLANVHGKIKLLTKRELEILELLANGKMNREIGEEFGISIRTVESHRGEIMRKLQIKNAVELGQIIIRLRESGLSINQGIIY</sequence>
<evidence type="ECO:0000313" key="6">
    <source>
        <dbReference type="EMBL" id="TGK02542.1"/>
    </source>
</evidence>
<dbReference type="Proteomes" id="UP000297273">
    <property type="component" value="Unassembled WGS sequence"/>
</dbReference>
<evidence type="ECO:0000313" key="8">
    <source>
        <dbReference type="Proteomes" id="UP000297273"/>
    </source>
</evidence>
<feature type="domain" description="Response regulatory" evidence="5">
    <location>
        <begin position="4"/>
        <end position="120"/>
    </location>
</feature>
<organism evidence="6 9">
    <name type="scientific">Leptospira langatensis</name>
    <dbReference type="NCBI Taxonomy" id="2484983"/>
    <lineage>
        <taxon>Bacteria</taxon>
        <taxon>Pseudomonadati</taxon>
        <taxon>Spirochaetota</taxon>
        <taxon>Spirochaetia</taxon>
        <taxon>Leptospirales</taxon>
        <taxon>Leptospiraceae</taxon>
        <taxon>Leptospira</taxon>
    </lineage>
</organism>
<dbReference type="SUPFAM" id="SSF46894">
    <property type="entry name" value="C-terminal effector domain of the bipartite response regulators"/>
    <property type="match status" value="1"/>
</dbReference>
<dbReference type="EMBL" id="RQER01000004">
    <property type="protein sequence ID" value="TGK02542.1"/>
    <property type="molecule type" value="Genomic_DNA"/>
</dbReference>
<name>A0A5F1ZRY7_9LEPT</name>
<dbReference type="Pfam" id="PF00072">
    <property type="entry name" value="Response_reg"/>
    <property type="match status" value="1"/>
</dbReference>
<feature type="modified residue" description="4-aspartylphosphate" evidence="3">
    <location>
        <position position="55"/>
    </location>
</feature>
<keyword evidence="1 3" id="KW-0597">Phosphoprotein</keyword>
<evidence type="ECO:0000313" key="9">
    <source>
        <dbReference type="Proteomes" id="UP000297946"/>
    </source>
</evidence>
<dbReference type="PRINTS" id="PR00038">
    <property type="entry name" value="HTHLUXR"/>
</dbReference>
<dbReference type="Pfam" id="PF00196">
    <property type="entry name" value="GerE"/>
    <property type="match status" value="1"/>
</dbReference>
<dbReference type="InterPro" id="IPR011006">
    <property type="entry name" value="CheY-like_superfamily"/>
</dbReference>
<dbReference type="PROSITE" id="PS50043">
    <property type="entry name" value="HTH_LUXR_2"/>
    <property type="match status" value="1"/>
</dbReference>
<dbReference type="GO" id="GO:0003677">
    <property type="term" value="F:DNA binding"/>
    <property type="evidence" value="ECO:0007669"/>
    <property type="project" value="UniProtKB-KW"/>
</dbReference>
<evidence type="ECO:0000256" key="1">
    <source>
        <dbReference type="ARBA" id="ARBA00022553"/>
    </source>
</evidence>
<protein>
    <submittedName>
        <fullName evidence="6">DNA-binding response regulator</fullName>
    </submittedName>
</protein>
<evidence type="ECO:0000259" key="5">
    <source>
        <dbReference type="PROSITE" id="PS50110"/>
    </source>
</evidence>
<dbReference type="GO" id="GO:0000160">
    <property type="term" value="P:phosphorelay signal transduction system"/>
    <property type="evidence" value="ECO:0007669"/>
    <property type="project" value="InterPro"/>
</dbReference>
<keyword evidence="2 6" id="KW-0238">DNA-binding</keyword>
<dbReference type="SUPFAM" id="SSF52172">
    <property type="entry name" value="CheY-like"/>
    <property type="match status" value="1"/>
</dbReference>
<dbReference type="PROSITE" id="PS50110">
    <property type="entry name" value="RESPONSE_REGULATORY"/>
    <property type="match status" value="1"/>
</dbReference>
<gene>
    <name evidence="6" type="ORF">EHO57_04200</name>
    <name evidence="7" type="ORF">EHQ53_13915</name>
</gene>
<dbReference type="InterPro" id="IPR016032">
    <property type="entry name" value="Sig_transdc_resp-reg_C-effctor"/>
</dbReference>
<comment type="caution">
    <text evidence="6">The sequence shown here is derived from an EMBL/GenBank/DDBJ whole genome shotgun (WGS) entry which is preliminary data.</text>
</comment>
<reference evidence="8 9" key="2">
    <citation type="journal article" date="2019" name="PLoS Negl. Trop. Dis.">
        <title>Revisiting the worldwide diversity of Leptospira species in the environment.</title>
        <authorList>
            <person name="Vincent A.T."/>
            <person name="Schiettekatte O."/>
            <person name="Bourhy P."/>
            <person name="Veyrier F.J."/>
            <person name="Picardeau M."/>
        </authorList>
    </citation>
    <scope>NUCLEOTIDE SEQUENCE [LARGE SCALE GENOMIC DNA]</scope>
    <source>
        <strain evidence="8">201702690</strain>
        <strain evidence="6 9">SSW18</strain>
    </source>
</reference>
<dbReference type="InterPro" id="IPR051015">
    <property type="entry name" value="EvgA-like"/>
</dbReference>
<dbReference type="OrthoDB" id="9780153at2"/>
<dbReference type="InterPro" id="IPR000792">
    <property type="entry name" value="Tscrpt_reg_LuxR_C"/>
</dbReference>
<keyword evidence="8" id="KW-1185">Reference proteome</keyword>
<dbReference type="Gene3D" id="3.40.50.2300">
    <property type="match status" value="1"/>
</dbReference>
<evidence type="ECO:0000259" key="4">
    <source>
        <dbReference type="PROSITE" id="PS50043"/>
    </source>
</evidence>
<dbReference type="SMART" id="SM00448">
    <property type="entry name" value="REC"/>
    <property type="match status" value="1"/>
</dbReference>